<dbReference type="RefSeq" id="WP_021660505.1">
    <property type="nucleotide sequence ID" value="NZ_FQVY01000001.1"/>
</dbReference>
<evidence type="ECO:0000259" key="7">
    <source>
        <dbReference type="Pfam" id="PF02272"/>
    </source>
</evidence>
<organism evidence="10 11">
    <name type="scientific">Bittarella massiliensis</name>
    <name type="common">ex Durand et al. 2017</name>
    <dbReference type="NCBI Taxonomy" id="1720313"/>
    <lineage>
        <taxon>Bacteria</taxon>
        <taxon>Bacillati</taxon>
        <taxon>Bacillota</taxon>
        <taxon>Clostridia</taxon>
        <taxon>Eubacteriales</taxon>
        <taxon>Oscillospiraceae</taxon>
        <taxon>Bittarella (ex Durand et al. 2017)</taxon>
    </lineage>
</organism>
<dbReference type="AlphaFoldDB" id="A0AAQ1MCP3"/>
<keyword evidence="5 10" id="KW-0269">Exonuclease</keyword>
<sequence>MATLSMNQWILPNTPAEKWSAVAAQTGLAPLCCKVLCARGIDTPEKVEHYQNDPCEIEDPLRLIDMERGAARIRRAVEEGERICVFGDYDADGITSTVLLYSYLDICGADVRWYIPSRESDGYGLSLSAVEALHRDGVQLIVTVDNGIACCREAERAAELGMDLVITDHHQPGAELPRACAVIDPYRRDCPSQFKCLAGVGVAFKLVCALEEQDPRVMLDEFAPLVAIGTVADVMPLKGENRLYVKEGLAALPYYDNPGLTALIARCTKGGEITAQTLAFTVVPRINAAGRMESAESAVKLLTCLDEGEAERWVDDLCEKNAQRQQVEGEIIEEIRQMQSQHPEYFGQRVIVLAGEGWHKGIVGIVSSRVVDRFAKPCILLVPDGEEAKGSGRSFGDFSLYEALESCADCLSRYGGHKLAAGLSLPVGRIDEFRERINDYARRTHPTMPLPTLRIDAAADFGELTLENVLALEELGPYGHENPKPNFLLQGVQVEGVYPISDDRHVRLKLKKGGATLFAVYFRVSSQEFKYAPGDRVDVVVTLDLYQYLGEQNISIKVKDIHPAGLSPAIYDEMALYQKIELGEPLDDGEFARAMLTREQVALCYKAALYFGPAVGDFVLFYNKMAGKPITYCQMMLALNVLAELGILTVKREKGKVVLLVNRGQKADLNASRILRELTAKRTAALCI</sequence>
<dbReference type="Pfam" id="PF01368">
    <property type="entry name" value="DHH"/>
    <property type="match status" value="1"/>
</dbReference>
<dbReference type="Proteomes" id="UP000474718">
    <property type="component" value="Unassembled WGS sequence"/>
</dbReference>
<dbReference type="GO" id="GO:0003676">
    <property type="term" value="F:nucleic acid binding"/>
    <property type="evidence" value="ECO:0007669"/>
    <property type="project" value="InterPro"/>
</dbReference>
<evidence type="ECO:0000313" key="12">
    <source>
        <dbReference type="Proteomes" id="UP000474718"/>
    </source>
</evidence>
<feature type="domain" description="DDH" evidence="6">
    <location>
        <begin position="82"/>
        <end position="230"/>
    </location>
</feature>
<evidence type="ECO:0000256" key="4">
    <source>
        <dbReference type="ARBA" id="ARBA00022801"/>
    </source>
</evidence>
<evidence type="ECO:0000313" key="11">
    <source>
        <dbReference type="Proteomes" id="UP000184089"/>
    </source>
</evidence>
<evidence type="ECO:0000256" key="2">
    <source>
        <dbReference type="ARBA" id="ARBA00019841"/>
    </source>
</evidence>
<dbReference type="Pfam" id="PF17768">
    <property type="entry name" value="RecJ_OB"/>
    <property type="match status" value="1"/>
</dbReference>
<dbReference type="Gene3D" id="3.90.1640.30">
    <property type="match status" value="1"/>
</dbReference>
<dbReference type="InterPro" id="IPR004610">
    <property type="entry name" value="RecJ"/>
</dbReference>
<dbReference type="PANTHER" id="PTHR30255:SF2">
    <property type="entry name" value="SINGLE-STRANDED-DNA-SPECIFIC EXONUCLEASE RECJ"/>
    <property type="match status" value="1"/>
</dbReference>
<evidence type="ECO:0000313" key="9">
    <source>
        <dbReference type="EMBL" id="MZL68404.1"/>
    </source>
</evidence>
<dbReference type="GO" id="GO:0008409">
    <property type="term" value="F:5'-3' exonuclease activity"/>
    <property type="evidence" value="ECO:0007669"/>
    <property type="project" value="InterPro"/>
</dbReference>
<dbReference type="EMBL" id="FQVY01000001">
    <property type="protein sequence ID" value="SHF87381.1"/>
    <property type="molecule type" value="Genomic_DNA"/>
</dbReference>
<dbReference type="GO" id="GO:0006310">
    <property type="term" value="P:DNA recombination"/>
    <property type="evidence" value="ECO:0007669"/>
    <property type="project" value="InterPro"/>
</dbReference>
<dbReference type="Proteomes" id="UP000184089">
    <property type="component" value="Unassembled WGS sequence"/>
</dbReference>
<dbReference type="EMBL" id="WWVX01000001">
    <property type="protein sequence ID" value="MZL68404.1"/>
    <property type="molecule type" value="Genomic_DNA"/>
</dbReference>
<feature type="domain" description="RecJ OB" evidence="8">
    <location>
        <begin position="455"/>
        <end position="560"/>
    </location>
</feature>
<dbReference type="PANTHER" id="PTHR30255">
    <property type="entry name" value="SINGLE-STRANDED-DNA-SPECIFIC EXONUCLEASE RECJ"/>
    <property type="match status" value="1"/>
</dbReference>
<feature type="domain" description="DHHA1" evidence="7">
    <location>
        <begin position="348"/>
        <end position="441"/>
    </location>
</feature>
<reference evidence="9 12" key="3">
    <citation type="journal article" date="2019" name="Nat. Med.">
        <title>A library of human gut bacterial isolates paired with longitudinal multiomics data enables mechanistic microbiome research.</title>
        <authorList>
            <person name="Poyet M."/>
            <person name="Groussin M."/>
            <person name="Gibbons S.M."/>
            <person name="Avila-Pacheco J."/>
            <person name="Jiang X."/>
            <person name="Kearney S.M."/>
            <person name="Perrotta A.R."/>
            <person name="Berdy B."/>
            <person name="Zhao S."/>
            <person name="Lieberman T.D."/>
            <person name="Swanson P.K."/>
            <person name="Smith M."/>
            <person name="Roesemann S."/>
            <person name="Alexander J.E."/>
            <person name="Rich S.A."/>
            <person name="Livny J."/>
            <person name="Vlamakis H."/>
            <person name="Clish C."/>
            <person name="Bullock K."/>
            <person name="Deik A."/>
            <person name="Scott J."/>
            <person name="Pierce K.A."/>
            <person name="Xavier R.J."/>
            <person name="Alm E.J."/>
        </authorList>
    </citation>
    <scope>NUCLEOTIDE SEQUENCE [LARGE SCALE GENOMIC DNA]</scope>
    <source>
        <strain evidence="9 12">BIOML-A2</strain>
    </source>
</reference>
<dbReference type="InterPro" id="IPR001667">
    <property type="entry name" value="DDH_dom"/>
</dbReference>
<reference evidence="11" key="2">
    <citation type="submission" date="2016-11" db="EMBL/GenBank/DDBJ databases">
        <authorList>
            <person name="Jaros S."/>
            <person name="Januszkiewicz K."/>
            <person name="Wedrychowicz H."/>
        </authorList>
    </citation>
    <scope>NUCLEOTIDE SEQUENCE [LARGE SCALE GENOMIC DNA]</scope>
    <source>
        <strain evidence="11">DSM 4029</strain>
    </source>
</reference>
<keyword evidence="4" id="KW-0378">Hydrolase</keyword>
<dbReference type="Pfam" id="PF02272">
    <property type="entry name" value="DHHA1"/>
    <property type="match status" value="1"/>
</dbReference>
<proteinExistence type="inferred from homology"/>
<dbReference type="NCBIfam" id="TIGR00644">
    <property type="entry name" value="recJ"/>
    <property type="match status" value="1"/>
</dbReference>
<accession>A0AAQ1MCP3</accession>
<comment type="caution">
    <text evidence="10">The sequence shown here is derived from an EMBL/GenBank/DDBJ whole genome shotgun (WGS) entry which is preliminary data.</text>
</comment>
<evidence type="ECO:0000256" key="1">
    <source>
        <dbReference type="ARBA" id="ARBA00005915"/>
    </source>
</evidence>
<comment type="similarity">
    <text evidence="1">Belongs to the RecJ family.</text>
</comment>
<keyword evidence="12" id="KW-1185">Reference proteome</keyword>
<evidence type="ECO:0000256" key="3">
    <source>
        <dbReference type="ARBA" id="ARBA00022722"/>
    </source>
</evidence>
<protein>
    <recommendedName>
        <fullName evidence="2">Single-stranded-DNA-specific exonuclease RecJ</fullName>
    </recommendedName>
</protein>
<dbReference type="GO" id="GO:0006281">
    <property type="term" value="P:DNA repair"/>
    <property type="evidence" value="ECO:0007669"/>
    <property type="project" value="InterPro"/>
</dbReference>
<dbReference type="Gene3D" id="3.10.310.30">
    <property type="match status" value="1"/>
</dbReference>
<dbReference type="InterPro" id="IPR038763">
    <property type="entry name" value="DHH_sf"/>
</dbReference>
<keyword evidence="3" id="KW-0540">Nuclease</keyword>
<evidence type="ECO:0000259" key="6">
    <source>
        <dbReference type="Pfam" id="PF01368"/>
    </source>
</evidence>
<dbReference type="InterPro" id="IPR003156">
    <property type="entry name" value="DHHA1_dom"/>
</dbReference>
<dbReference type="SUPFAM" id="SSF64182">
    <property type="entry name" value="DHH phosphoesterases"/>
    <property type="match status" value="1"/>
</dbReference>
<dbReference type="InterPro" id="IPR041122">
    <property type="entry name" value="RecJ_OB"/>
</dbReference>
<reference evidence="10" key="1">
    <citation type="submission" date="2016-11" db="EMBL/GenBank/DDBJ databases">
        <authorList>
            <person name="Varghese N."/>
            <person name="Submissions S."/>
        </authorList>
    </citation>
    <scope>NUCLEOTIDE SEQUENCE</scope>
    <source>
        <strain evidence="10">DSM 4029</strain>
    </source>
</reference>
<gene>
    <name evidence="9" type="primary">recJ</name>
    <name evidence="9" type="ORF">GT747_01265</name>
    <name evidence="10" type="ORF">SAMN05444424_0999</name>
</gene>
<evidence type="ECO:0000313" key="10">
    <source>
        <dbReference type="EMBL" id="SHF87381.1"/>
    </source>
</evidence>
<evidence type="ECO:0000256" key="5">
    <source>
        <dbReference type="ARBA" id="ARBA00022839"/>
    </source>
</evidence>
<name>A0AAQ1MCP3_9FIRM</name>
<evidence type="ECO:0000259" key="8">
    <source>
        <dbReference type="Pfam" id="PF17768"/>
    </source>
</evidence>
<dbReference type="InterPro" id="IPR051673">
    <property type="entry name" value="SSDNA_exonuclease_RecJ"/>
</dbReference>